<dbReference type="PANTHER" id="PTHR31639">
    <property type="entry name" value="F-BOX PROTEIN-LIKE"/>
    <property type="match status" value="1"/>
</dbReference>
<organism evidence="2 3">
    <name type="scientific">Cuscuta europaea</name>
    <name type="common">European dodder</name>
    <dbReference type="NCBI Taxonomy" id="41803"/>
    <lineage>
        <taxon>Eukaryota</taxon>
        <taxon>Viridiplantae</taxon>
        <taxon>Streptophyta</taxon>
        <taxon>Embryophyta</taxon>
        <taxon>Tracheophyta</taxon>
        <taxon>Spermatophyta</taxon>
        <taxon>Magnoliopsida</taxon>
        <taxon>eudicotyledons</taxon>
        <taxon>Gunneridae</taxon>
        <taxon>Pentapetalae</taxon>
        <taxon>asterids</taxon>
        <taxon>lamiids</taxon>
        <taxon>Solanales</taxon>
        <taxon>Convolvulaceae</taxon>
        <taxon>Cuscuteae</taxon>
        <taxon>Cuscuta</taxon>
        <taxon>Cuscuta subgen. Cuscuta</taxon>
    </lineage>
</organism>
<comment type="caution">
    <text evidence="2">The sequence shown here is derived from an EMBL/GenBank/DDBJ whole genome shotgun (WGS) entry which is preliminary data.</text>
</comment>
<evidence type="ECO:0000313" key="3">
    <source>
        <dbReference type="Proteomes" id="UP001152484"/>
    </source>
</evidence>
<accession>A0A9P1A2U6</accession>
<dbReference type="PANTHER" id="PTHR31639:SF312">
    <property type="entry name" value="CYCLIN-LIKE F-BOX"/>
    <property type="match status" value="1"/>
</dbReference>
<evidence type="ECO:0000259" key="1">
    <source>
        <dbReference type="PROSITE" id="PS50181"/>
    </source>
</evidence>
<reference evidence="2" key="1">
    <citation type="submission" date="2022-07" db="EMBL/GenBank/DDBJ databases">
        <authorList>
            <person name="Macas J."/>
            <person name="Novak P."/>
            <person name="Neumann P."/>
        </authorList>
    </citation>
    <scope>NUCLEOTIDE SEQUENCE</scope>
</reference>
<dbReference type="AlphaFoldDB" id="A0A9P1A2U6"/>
<dbReference type="InterPro" id="IPR001810">
    <property type="entry name" value="F-box_dom"/>
</dbReference>
<proteinExistence type="predicted"/>
<dbReference type="InterPro" id="IPR036047">
    <property type="entry name" value="F-box-like_dom_sf"/>
</dbReference>
<dbReference type="Gene3D" id="1.20.1280.50">
    <property type="match status" value="1"/>
</dbReference>
<dbReference type="SUPFAM" id="SSF81383">
    <property type="entry name" value="F-box domain"/>
    <property type="match status" value="1"/>
</dbReference>
<name>A0A9P1A2U6_CUSEU</name>
<dbReference type="SMART" id="SM00256">
    <property type="entry name" value="FBOX"/>
    <property type="match status" value="1"/>
</dbReference>
<dbReference type="Pfam" id="PF00646">
    <property type="entry name" value="F-box"/>
    <property type="match status" value="1"/>
</dbReference>
<gene>
    <name evidence="2" type="ORF">CEURO_LOCUS22433</name>
</gene>
<dbReference type="OrthoDB" id="1282595at2759"/>
<dbReference type="EMBL" id="CAMAPE010000080">
    <property type="protein sequence ID" value="CAH9119672.1"/>
    <property type="molecule type" value="Genomic_DNA"/>
</dbReference>
<keyword evidence="3" id="KW-1185">Reference proteome</keyword>
<protein>
    <recommendedName>
        <fullName evidence="1">F-box domain-containing protein</fullName>
    </recommendedName>
</protein>
<sequence length="234" mass="26360">MSAHRRRKTVISELPEEVKERILGRMPTRDAARCALLSTQWRDAWYRQGRLVFDSEFFDSFKSLRNVADKDAFFVNIINSILLLRAGPVKLFTLEIYGPYPRRPLQSELDRWCLFLSRNGVEELDLSMSSKHKLPLCLMSCKTMRQLSPANFFIRLPANARCIFPGLISANGNGNGLVNTTLPKLENLDFIDGCVGVGNFLVSAPQLQCLDADDCVEGATIRLLALHLISIDAQ</sequence>
<feature type="domain" description="F-box" evidence="1">
    <location>
        <begin position="8"/>
        <end position="61"/>
    </location>
</feature>
<dbReference type="PROSITE" id="PS50181">
    <property type="entry name" value="FBOX"/>
    <property type="match status" value="1"/>
</dbReference>
<dbReference type="Proteomes" id="UP001152484">
    <property type="component" value="Unassembled WGS sequence"/>
</dbReference>
<evidence type="ECO:0000313" key="2">
    <source>
        <dbReference type="EMBL" id="CAH9119672.1"/>
    </source>
</evidence>